<dbReference type="AlphaFoldDB" id="A0A6V8N5X5"/>
<evidence type="ECO:0008006" key="3">
    <source>
        <dbReference type="Google" id="ProtNLM"/>
    </source>
</evidence>
<evidence type="ECO:0000313" key="1">
    <source>
        <dbReference type="EMBL" id="GFO67227.1"/>
    </source>
</evidence>
<comment type="caution">
    <text evidence="1">The sequence shown here is derived from an EMBL/GenBank/DDBJ whole genome shotgun (WGS) entry which is preliminary data.</text>
</comment>
<name>A0A6V8N5X5_9BACT</name>
<proteinExistence type="predicted"/>
<dbReference type="EMBL" id="BLXZ01000002">
    <property type="protein sequence ID" value="GFO67227.1"/>
    <property type="molecule type" value="Genomic_DNA"/>
</dbReference>
<dbReference type="InterPro" id="IPR008928">
    <property type="entry name" value="6-hairpin_glycosidase_sf"/>
</dbReference>
<reference evidence="2" key="1">
    <citation type="submission" date="2020-06" db="EMBL/GenBank/DDBJ databases">
        <title>Draft genomic sequecing of Geomonas sp. Red745.</title>
        <authorList>
            <person name="Itoh H."/>
            <person name="Xu Z.X."/>
            <person name="Ushijima N."/>
            <person name="Masuda Y."/>
            <person name="Shiratori Y."/>
            <person name="Senoo K."/>
        </authorList>
    </citation>
    <scope>NUCLEOTIDE SEQUENCE [LARGE SCALE GENOMIC DNA]</scope>
    <source>
        <strain evidence="2">Red745</strain>
    </source>
</reference>
<accession>A0A6V8N5X5</accession>
<gene>
    <name evidence="1" type="ORF">GMLC_08060</name>
</gene>
<dbReference type="GO" id="GO:0005975">
    <property type="term" value="P:carbohydrate metabolic process"/>
    <property type="evidence" value="ECO:0007669"/>
    <property type="project" value="InterPro"/>
</dbReference>
<dbReference type="RefSeq" id="WP_183359781.1">
    <property type="nucleotide sequence ID" value="NZ_BLXZ01000002.1"/>
</dbReference>
<keyword evidence="2" id="KW-1185">Reference proteome</keyword>
<protein>
    <recommendedName>
        <fullName evidence="3">Cellobiose phosphorylase</fullName>
    </recommendedName>
</protein>
<dbReference type="SUPFAM" id="SSF48208">
    <property type="entry name" value="Six-hairpin glycosidases"/>
    <property type="match status" value="1"/>
</dbReference>
<organism evidence="1 2">
    <name type="scientific">Geomonas limicola</name>
    <dbReference type="NCBI Taxonomy" id="2740186"/>
    <lineage>
        <taxon>Bacteria</taxon>
        <taxon>Pseudomonadati</taxon>
        <taxon>Thermodesulfobacteriota</taxon>
        <taxon>Desulfuromonadia</taxon>
        <taxon>Geobacterales</taxon>
        <taxon>Geobacteraceae</taxon>
        <taxon>Geomonas</taxon>
    </lineage>
</organism>
<dbReference type="Proteomes" id="UP000587586">
    <property type="component" value="Unassembled WGS sequence"/>
</dbReference>
<evidence type="ECO:0000313" key="2">
    <source>
        <dbReference type="Proteomes" id="UP000587586"/>
    </source>
</evidence>
<sequence>MPSTQKAGPQRKGSVGYQLTETGEFVITDYNSAKPFSSFFPGVAGADGIPMWTFYVNRGQCICSMGIQDKEHAIMEFLPANRAYQLASTQGFRTFLKLKDAPLSYYEPFQKQFREAPVACTQKMSITASSLTLEEVNETLGLTFAVTYSNVPGDSYAGLIRTLTITNNGASPCALEGLDGLSLIVPYGVNNDSLKMTRRLVEAFVEVVNHENGAPLFRGKVEPVDRPEVVRIRQGNFYVGFEVAGGLSRIVTPVVDPVSIFGSQGDYSYPERFLSDSAAEILAEQIYENRFPCAMGLFDTTIAPGATYTYTSITGHAESVEALNAMLPRITDPAYATAKTGADRELIEKLTQQSFICSSSPALDLYTRQNYLDNGLRGGFPVTLPGEGERHTFYLYSRKHGDLERDYNHFSQSPSHYSQGNANYRDVNQNRRSDLFFNPDVRDTNVICFYNLIQLDGFNPLVLKEVRFRSKKPVQLDALLGTWIGTEQAAAAREFFAGPFTPGEVMSWLEHHDIALRGSSEAFLGSLIGICEQISETEHGEGFWTDHWTYNLDLLENYAALYPEEARELLFDKRVFTFYDNDHRVQPRDDKYVLWDGNAMQLNAVVADAEKKRMIASRTENPKVVRAAHGEGEIYRTTLLCKILSLVVNKMASLDPEGVGVEMEADKPNWYDALNGLPGILGSSINETLEIKRNILFLREALAPSDRNGVQVIVYEELGAFLGTLHALLKEELSCFDFWDRATTAKETYRAATRLGVGGAEVAIPVGVLQDFLGASLEKLEQGIAKGWNREEGILSTYFVNEVTEYSVMCHEDGSTKRNSKGMPCFKARAFRQMHLPLFLEGPVHYLRTRPGHQAARSLVQRIGESALYDGKLGMYKVNAPLDRQPMEIGRARVFSPGWFENESIWLHMEYKYCLELLRNELYDEFFTAFRKVAVPFFDPAVYGRSILENSSFIVSSANPDRSLHGNGFVARLSGATAEFIQMMLLMTVGGQPFAMDDAEGLQLRFRPALPGWMFTESPRTVRLFWKGAWQEVEIPAHTFSFMFLGSILVTYRNPARRDTFGATAVAPVSWTIENQDGTLCTVQGDTVTAKVAEAIRSRMVRSIRIDLA</sequence>